<evidence type="ECO:0000313" key="3">
    <source>
        <dbReference type="EMBL" id="RZT98569.1"/>
    </source>
</evidence>
<organism evidence="3 4">
    <name type="scientific">Advenella incenata</name>
    <dbReference type="NCBI Taxonomy" id="267800"/>
    <lineage>
        <taxon>Bacteria</taxon>
        <taxon>Pseudomonadati</taxon>
        <taxon>Pseudomonadota</taxon>
        <taxon>Betaproteobacteria</taxon>
        <taxon>Burkholderiales</taxon>
        <taxon>Alcaligenaceae</taxon>
    </lineage>
</organism>
<reference evidence="3 4" key="1">
    <citation type="submission" date="2019-02" db="EMBL/GenBank/DDBJ databases">
        <title>Genomic Encyclopedia of Type Strains, Phase IV (KMG-IV): sequencing the most valuable type-strain genomes for metagenomic binning, comparative biology and taxonomic classification.</title>
        <authorList>
            <person name="Goeker M."/>
        </authorList>
    </citation>
    <scope>NUCLEOTIDE SEQUENCE [LARGE SCALE GENOMIC DNA]</scope>
    <source>
        <strain evidence="3 4">DSM 23814</strain>
    </source>
</reference>
<evidence type="ECO:0000313" key="4">
    <source>
        <dbReference type="Proteomes" id="UP000293398"/>
    </source>
</evidence>
<dbReference type="RefSeq" id="WP_130303164.1">
    <property type="nucleotide sequence ID" value="NZ_SHKO01000001.1"/>
</dbReference>
<dbReference type="InterPro" id="IPR042183">
    <property type="entry name" value="MmgE/PrpD_sf_1"/>
</dbReference>
<proteinExistence type="predicted"/>
<dbReference type="Gene3D" id="1.10.4100.10">
    <property type="entry name" value="2-methylcitrate dehydratase PrpD"/>
    <property type="match status" value="1"/>
</dbReference>
<sequence length="329" mass="34160">MTDLVTAQFAQLISNIAVENMPTAATEQIRWRVLKALATILSADINPRETVPRTTIIGTSSGSPAALEATGYIQNQPVLSALSMGAMLEVRQPGAEVRSEFKAVDAAIIAAAWALVQACQGSGHVFMSALAAGYLATAVLADLPDIDCSRAWRAGAVSATVGAAVAAARASQLPATAMLDAMGFAAAQAAQLEHNAATAAQTSKNDAAGGACQEPPDLPGPGRAAMDGVLSAQMATLGGHCPPALIEQLQLAMSIVNLERALPDAWAAFQRNWPCTSIEAIQRFRKQVASVISDGEAETIIGLILHLEHTAPGELTTYVNERIGSRLNS</sequence>
<accession>A0A4Q7VQA0</accession>
<dbReference type="Proteomes" id="UP000293398">
    <property type="component" value="Unassembled WGS sequence"/>
</dbReference>
<keyword evidence="4" id="KW-1185">Reference proteome</keyword>
<protein>
    <submittedName>
        <fullName evidence="3">MmgE/PrpD family protein</fullName>
    </submittedName>
</protein>
<dbReference type="EMBL" id="SHKO01000001">
    <property type="protein sequence ID" value="RZT98569.1"/>
    <property type="molecule type" value="Genomic_DNA"/>
</dbReference>
<dbReference type="OrthoDB" id="8683120at2"/>
<evidence type="ECO:0000256" key="1">
    <source>
        <dbReference type="SAM" id="MobiDB-lite"/>
    </source>
</evidence>
<dbReference type="SUPFAM" id="SSF103378">
    <property type="entry name" value="2-methylcitrate dehydratase PrpD"/>
    <property type="match status" value="1"/>
</dbReference>
<dbReference type="GO" id="GO:0016829">
    <property type="term" value="F:lyase activity"/>
    <property type="evidence" value="ECO:0007669"/>
    <property type="project" value="InterPro"/>
</dbReference>
<comment type="caution">
    <text evidence="3">The sequence shown here is derived from an EMBL/GenBank/DDBJ whole genome shotgun (WGS) entry which is preliminary data.</text>
</comment>
<name>A0A4Q7VQA0_9BURK</name>
<dbReference type="Pfam" id="PF03972">
    <property type="entry name" value="MmgE_PrpD_N"/>
    <property type="match status" value="1"/>
</dbReference>
<dbReference type="InterPro" id="IPR045336">
    <property type="entry name" value="MmgE_PrpD_N"/>
</dbReference>
<dbReference type="InterPro" id="IPR036148">
    <property type="entry name" value="MmgE/PrpD_sf"/>
</dbReference>
<feature type="region of interest" description="Disordered" evidence="1">
    <location>
        <begin position="199"/>
        <end position="221"/>
    </location>
</feature>
<gene>
    <name evidence="3" type="ORF">EV681_0347</name>
</gene>
<feature type="domain" description="MmgE/PrpD N-terminal" evidence="2">
    <location>
        <begin position="8"/>
        <end position="213"/>
    </location>
</feature>
<evidence type="ECO:0000259" key="2">
    <source>
        <dbReference type="Pfam" id="PF03972"/>
    </source>
</evidence>
<dbReference type="AlphaFoldDB" id="A0A4Q7VQA0"/>